<dbReference type="Proteomes" id="UP000270094">
    <property type="component" value="Unassembled WGS sequence"/>
</dbReference>
<name>A0A3P7HZE2_STRVU</name>
<gene>
    <name evidence="1" type="ORF">SVUK_LOCUS548</name>
</gene>
<evidence type="ECO:0000313" key="2">
    <source>
        <dbReference type="Proteomes" id="UP000270094"/>
    </source>
</evidence>
<keyword evidence="2" id="KW-1185">Reference proteome</keyword>
<dbReference type="Gene3D" id="3.40.630.30">
    <property type="match status" value="1"/>
</dbReference>
<evidence type="ECO:0000313" key="1">
    <source>
        <dbReference type="EMBL" id="VDM65550.1"/>
    </source>
</evidence>
<dbReference type="AlphaFoldDB" id="A0A3P7HZE2"/>
<sequence>MPDIVDLCTKKFIHDEPHSKALGMTAEASKGLFEYIVSKALHYPYSYRIHEKRTHIAGNEESDWIPPFIYWTPRSQLRCRTDRFRPIHSSSSNPPL</sequence>
<dbReference type="EMBL" id="UYYB01000938">
    <property type="protein sequence ID" value="VDM65550.1"/>
    <property type="molecule type" value="Genomic_DNA"/>
</dbReference>
<organism evidence="1 2">
    <name type="scientific">Strongylus vulgaris</name>
    <name type="common">Blood worm</name>
    <dbReference type="NCBI Taxonomy" id="40348"/>
    <lineage>
        <taxon>Eukaryota</taxon>
        <taxon>Metazoa</taxon>
        <taxon>Ecdysozoa</taxon>
        <taxon>Nematoda</taxon>
        <taxon>Chromadorea</taxon>
        <taxon>Rhabditida</taxon>
        <taxon>Rhabditina</taxon>
        <taxon>Rhabditomorpha</taxon>
        <taxon>Strongyloidea</taxon>
        <taxon>Strongylidae</taxon>
        <taxon>Strongylus</taxon>
    </lineage>
</organism>
<proteinExistence type="predicted"/>
<accession>A0A3P7HZE2</accession>
<protein>
    <submittedName>
        <fullName evidence="1">Uncharacterized protein</fullName>
    </submittedName>
</protein>
<reference evidence="1 2" key="1">
    <citation type="submission" date="2018-11" db="EMBL/GenBank/DDBJ databases">
        <authorList>
            <consortium name="Pathogen Informatics"/>
        </authorList>
    </citation>
    <scope>NUCLEOTIDE SEQUENCE [LARGE SCALE GENOMIC DNA]</scope>
</reference>